<dbReference type="InterPro" id="IPR002508">
    <property type="entry name" value="MurNAc-LAA_cat"/>
</dbReference>
<reference evidence="2 3" key="1">
    <citation type="submission" date="2021-10" db="EMBL/GenBank/DDBJ databases">
        <title>Anaerobic single-cell dispensing facilitates the cultivation of human gut bacteria.</title>
        <authorList>
            <person name="Afrizal A."/>
        </authorList>
    </citation>
    <scope>NUCLEOTIDE SEQUENCE [LARGE SCALE GENOMIC DNA]</scope>
    <source>
        <strain evidence="2 3">CLA-AA-H276</strain>
    </source>
</reference>
<accession>A0AAE3DB01</accession>
<dbReference type="GO" id="GO:0030288">
    <property type="term" value="C:outer membrane-bounded periplasmic space"/>
    <property type="evidence" value="ECO:0007669"/>
    <property type="project" value="TreeGrafter"/>
</dbReference>
<dbReference type="SUPFAM" id="SSF53187">
    <property type="entry name" value="Zn-dependent exopeptidases"/>
    <property type="match status" value="1"/>
</dbReference>
<dbReference type="PROSITE" id="PS51724">
    <property type="entry name" value="SPOR"/>
    <property type="match status" value="1"/>
</dbReference>
<dbReference type="InterPro" id="IPR050695">
    <property type="entry name" value="N-acetylmuramoyl_amidase_3"/>
</dbReference>
<name>A0AAE3DB01_9FIRM</name>
<dbReference type="EMBL" id="JAJEPS010000001">
    <property type="protein sequence ID" value="MCC2124864.1"/>
    <property type="molecule type" value="Genomic_DNA"/>
</dbReference>
<gene>
    <name evidence="2" type="ORF">LKD36_01575</name>
</gene>
<dbReference type="AlphaFoldDB" id="A0AAE3DB01"/>
<dbReference type="CDD" id="cd02696">
    <property type="entry name" value="MurNAc-LAA"/>
    <property type="match status" value="1"/>
</dbReference>
<proteinExistence type="predicted"/>
<evidence type="ECO:0000313" key="2">
    <source>
        <dbReference type="EMBL" id="MCC2124864.1"/>
    </source>
</evidence>
<dbReference type="InterPro" id="IPR036680">
    <property type="entry name" value="SPOR-like_sf"/>
</dbReference>
<dbReference type="RefSeq" id="WP_308458413.1">
    <property type="nucleotide sequence ID" value="NZ_JAJEPS010000001.1"/>
</dbReference>
<sequence>MAVKIILDAGHNGATDPGAIYQGRRESDDNLRLTLAVGNLLSQAGYNIEYTRTGNLPQSVVQKAQLANAINADYFISIHRNMASYPGQYSGVQTLLYDLSGEKLTMAENINRNLEALGFRNLGVEARPHLAVLRRTKMPALLIEAGFLDSESDNHLFDTRFDEIAQAIADGIMDTLQASSLIPPETGDTESEEPPLYRVQVGAFHNLQNAVALEQELKRMGYNTWIVTS</sequence>
<dbReference type="GO" id="GO:0009253">
    <property type="term" value="P:peptidoglycan catabolic process"/>
    <property type="evidence" value="ECO:0007669"/>
    <property type="project" value="InterPro"/>
</dbReference>
<comment type="caution">
    <text evidence="2">The sequence shown here is derived from an EMBL/GenBank/DDBJ whole genome shotgun (WGS) entry which is preliminary data.</text>
</comment>
<dbReference type="Gene3D" id="3.40.630.40">
    <property type="entry name" value="Zn-dependent exopeptidases"/>
    <property type="match status" value="1"/>
</dbReference>
<feature type="domain" description="SPOR" evidence="1">
    <location>
        <begin position="191"/>
        <end position="229"/>
    </location>
</feature>
<dbReference type="Pfam" id="PF05036">
    <property type="entry name" value="SPOR"/>
    <property type="match status" value="1"/>
</dbReference>
<dbReference type="SMART" id="SM00646">
    <property type="entry name" value="Ami_3"/>
    <property type="match status" value="1"/>
</dbReference>
<evidence type="ECO:0000259" key="1">
    <source>
        <dbReference type="PROSITE" id="PS51724"/>
    </source>
</evidence>
<organism evidence="2 3">
    <name type="scientific">Hominiventricola filiformis</name>
    <dbReference type="NCBI Taxonomy" id="2885352"/>
    <lineage>
        <taxon>Bacteria</taxon>
        <taxon>Bacillati</taxon>
        <taxon>Bacillota</taxon>
        <taxon>Clostridia</taxon>
        <taxon>Lachnospirales</taxon>
        <taxon>Lachnospiraceae</taxon>
        <taxon>Hominiventricola</taxon>
    </lineage>
</organism>
<dbReference type="InterPro" id="IPR007730">
    <property type="entry name" value="SPOR-like_dom"/>
</dbReference>
<dbReference type="SUPFAM" id="SSF110997">
    <property type="entry name" value="Sporulation related repeat"/>
    <property type="match status" value="1"/>
</dbReference>
<dbReference type="GO" id="GO:0042834">
    <property type="term" value="F:peptidoglycan binding"/>
    <property type="evidence" value="ECO:0007669"/>
    <property type="project" value="InterPro"/>
</dbReference>
<dbReference type="Proteomes" id="UP001198220">
    <property type="component" value="Unassembled WGS sequence"/>
</dbReference>
<protein>
    <submittedName>
        <fullName evidence="2">N-acetylmuramoyl-L-alanine amidase</fullName>
    </submittedName>
</protein>
<keyword evidence="3" id="KW-1185">Reference proteome</keyword>
<dbReference type="PANTHER" id="PTHR30404:SF8">
    <property type="entry name" value="AUTOLYSIN PH-RELATED"/>
    <property type="match status" value="1"/>
</dbReference>
<dbReference type="Pfam" id="PF01520">
    <property type="entry name" value="Amidase_3"/>
    <property type="match status" value="1"/>
</dbReference>
<evidence type="ECO:0000313" key="3">
    <source>
        <dbReference type="Proteomes" id="UP001198220"/>
    </source>
</evidence>
<dbReference type="PANTHER" id="PTHR30404">
    <property type="entry name" value="N-ACETYLMURAMOYL-L-ALANINE AMIDASE"/>
    <property type="match status" value="1"/>
</dbReference>
<dbReference type="GO" id="GO:0008745">
    <property type="term" value="F:N-acetylmuramoyl-L-alanine amidase activity"/>
    <property type="evidence" value="ECO:0007669"/>
    <property type="project" value="InterPro"/>
</dbReference>